<dbReference type="PANTHER" id="PTHR21028">
    <property type="entry name" value="SI:CH211-156B7.4"/>
    <property type="match status" value="1"/>
</dbReference>
<organism evidence="2 3">
    <name type="scientific">Brassicogethes aeneus</name>
    <name type="common">Rape pollen beetle</name>
    <name type="synonym">Meligethes aeneus</name>
    <dbReference type="NCBI Taxonomy" id="1431903"/>
    <lineage>
        <taxon>Eukaryota</taxon>
        <taxon>Metazoa</taxon>
        <taxon>Ecdysozoa</taxon>
        <taxon>Arthropoda</taxon>
        <taxon>Hexapoda</taxon>
        <taxon>Insecta</taxon>
        <taxon>Pterygota</taxon>
        <taxon>Neoptera</taxon>
        <taxon>Endopterygota</taxon>
        <taxon>Coleoptera</taxon>
        <taxon>Polyphaga</taxon>
        <taxon>Cucujiformia</taxon>
        <taxon>Nitidulidae</taxon>
        <taxon>Meligethinae</taxon>
        <taxon>Brassicogethes</taxon>
    </lineage>
</organism>
<evidence type="ECO:0000313" key="2">
    <source>
        <dbReference type="EMBL" id="CAH0560428.1"/>
    </source>
</evidence>
<dbReference type="Pfam" id="PF01928">
    <property type="entry name" value="CYTH"/>
    <property type="match status" value="1"/>
</dbReference>
<dbReference type="Gene3D" id="2.40.320.10">
    <property type="entry name" value="Hypothetical Protein Pfu-838710-001"/>
    <property type="match status" value="1"/>
</dbReference>
<dbReference type="InterPro" id="IPR033469">
    <property type="entry name" value="CYTH-like_dom_sf"/>
</dbReference>
<dbReference type="GO" id="GO:0016462">
    <property type="term" value="F:pyrophosphatase activity"/>
    <property type="evidence" value="ECO:0007669"/>
    <property type="project" value="UniProtKB-ARBA"/>
</dbReference>
<gene>
    <name evidence="2" type="ORF">MELIAE_LOCUS10180</name>
</gene>
<evidence type="ECO:0000313" key="3">
    <source>
        <dbReference type="Proteomes" id="UP001154078"/>
    </source>
</evidence>
<sequence length="170" mass="19055">MRNVEIKARVKNIADLVSKAAELSGTKAEIIKQHDTFYNVNNGRLKFRKFEDGHGELIYYERPDAEGPKMCSYDKSSVPESSVSSLTTVLERALGKKSIVKKVRQLFLVDKTRIHIDSVEDLGDFMELEVVLSPEQTPEEGEKIAHVLMGKLGIDKSDLISGAYTDLLNK</sequence>
<dbReference type="CDD" id="cd07890">
    <property type="entry name" value="CYTH-like_AC_IV-like"/>
    <property type="match status" value="1"/>
</dbReference>
<dbReference type="AlphaFoldDB" id="A0A9P0FM79"/>
<dbReference type="SUPFAM" id="SSF55154">
    <property type="entry name" value="CYTH-like phosphatases"/>
    <property type="match status" value="1"/>
</dbReference>
<accession>A0A9P0FM79</accession>
<dbReference type="SMART" id="SM01118">
    <property type="entry name" value="CYTH"/>
    <property type="match status" value="1"/>
</dbReference>
<dbReference type="EMBL" id="OV121138">
    <property type="protein sequence ID" value="CAH0560428.1"/>
    <property type="molecule type" value="Genomic_DNA"/>
</dbReference>
<dbReference type="PANTHER" id="PTHR21028:SF2">
    <property type="entry name" value="CYTH DOMAIN-CONTAINING PROTEIN"/>
    <property type="match status" value="1"/>
</dbReference>
<dbReference type="PROSITE" id="PS51707">
    <property type="entry name" value="CYTH"/>
    <property type="match status" value="1"/>
</dbReference>
<protein>
    <recommendedName>
        <fullName evidence="1">CYTH domain-containing protein</fullName>
    </recommendedName>
</protein>
<dbReference type="InterPro" id="IPR023577">
    <property type="entry name" value="CYTH_domain"/>
</dbReference>
<dbReference type="InterPro" id="IPR008173">
    <property type="entry name" value="Adenylyl_cyclase_CyaB"/>
</dbReference>
<dbReference type="Proteomes" id="UP001154078">
    <property type="component" value="Chromosome 7"/>
</dbReference>
<keyword evidence="3" id="KW-1185">Reference proteome</keyword>
<evidence type="ECO:0000259" key="1">
    <source>
        <dbReference type="PROSITE" id="PS51707"/>
    </source>
</evidence>
<dbReference type="OrthoDB" id="6159137at2759"/>
<name>A0A9P0FM79_BRAAE</name>
<proteinExistence type="predicted"/>
<feature type="domain" description="CYTH" evidence="1">
    <location>
        <begin position="1"/>
        <end position="170"/>
    </location>
</feature>
<reference evidence="2" key="1">
    <citation type="submission" date="2021-12" db="EMBL/GenBank/DDBJ databases">
        <authorList>
            <person name="King R."/>
        </authorList>
    </citation>
    <scope>NUCLEOTIDE SEQUENCE</scope>
</reference>